<proteinExistence type="inferred from homology"/>
<evidence type="ECO:0000256" key="7">
    <source>
        <dbReference type="ARBA" id="ARBA00022759"/>
    </source>
</evidence>
<evidence type="ECO:0000256" key="1">
    <source>
        <dbReference type="ARBA" id="ARBA00001968"/>
    </source>
</evidence>
<dbReference type="Pfam" id="PF01966">
    <property type="entry name" value="HD"/>
    <property type="match status" value="1"/>
</dbReference>
<dbReference type="GO" id="GO:0051607">
    <property type="term" value="P:defense response to virus"/>
    <property type="evidence" value="ECO:0007669"/>
    <property type="project" value="UniProtKB-KW"/>
</dbReference>
<evidence type="ECO:0000259" key="13">
    <source>
        <dbReference type="PROSITE" id="PS50887"/>
    </source>
</evidence>
<comment type="cofactor">
    <cofactor evidence="1">
        <name>a divalent metal cation</name>
        <dbReference type="ChEBI" id="CHEBI:60240"/>
    </cofactor>
</comment>
<keyword evidence="5" id="KW-0540">Nuclease</keyword>
<accession>A0A7C4KZP0</accession>
<evidence type="ECO:0000313" key="15">
    <source>
        <dbReference type="EMBL" id="HGS87626.1"/>
    </source>
</evidence>
<dbReference type="GO" id="GO:0004527">
    <property type="term" value="F:exonuclease activity"/>
    <property type="evidence" value="ECO:0007669"/>
    <property type="project" value="UniProtKB-KW"/>
</dbReference>
<dbReference type="NCBIfam" id="TIGR02578">
    <property type="entry name" value="cas_TM1811_Csm1"/>
    <property type="match status" value="1"/>
</dbReference>
<dbReference type="GO" id="GO:0005524">
    <property type="term" value="F:ATP binding"/>
    <property type="evidence" value="ECO:0007669"/>
    <property type="project" value="UniProtKB-KW"/>
</dbReference>
<dbReference type="Pfam" id="PF18211">
    <property type="entry name" value="Csm1_B"/>
    <property type="match status" value="1"/>
</dbReference>
<dbReference type="InterPro" id="IPR052117">
    <property type="entry name" value="Cas10/Csm1_subtype-III-A"/>
</dbReference>
<comment type="caution">
    <text evidence="15">The sequence shown here is derived from an EMBL/GenBank/DDBJ whole genome shotgun (WGS) entry which is preliminary data.</text>
</comment>
<keyword evidence="7" id="KW-0255">Endonuclease</keyword>
<evidence type="ECO:0000256" key="6">
    <source>
        <dbReference type="ARBA" id="ARBA00022741"/>
    </source>
</evidence>
<keyword evidence="10" id="KW-0067">ATP-binding</keyword>
<evidence type="ECO:0000256" key="5">
    <source>
        <dbReference type="ARBA" id="ARBA00022722"/>
    </source>
</evidence>
<protein>
    <recommendedName>
        <fullName evidence="3">CRISPR system single-strand-specific deoxyribonuclease Cas10/Csm1 (subtype III-A)</fullName>
    </recommendedName>
    <alternativeName>
        <fullName evidence="12">Cyclic oligoadenylate synthase</fullName>
    </alternativeName>
</protein>
<dbReference type="InterPro" id="IPR006674">
    <property type="entry name" value="HD_domain"/>
</dbReference>
<evidence type="ECO:0000256" key="4">
    <source>
        <dbReference type="ARBA" id="ARBA00022679"/>
    </source>
</evidence>
<dbReference type="PANTHER" id="PTHR36528:SF1">
    <property type="entry name" value="CRISPR SYSTEM SINGLE-STRAND-SPECIFIC DEOXYRIBONUCLEASE CAS10_CSM1 (SUBTYPE III-A)"/>
    <property type="match status" value="1"/>
</dbReference>
<dbReference type="PROSITE" id="PS50887">
    <property type="entry name" value="GGDEF"/>
    <property type="match status" value="1"/>
</dbReference>
<dbReference type="PANTHER" id="PTHR36528">
    <property type="entry name" value="CRISPR SYSTEM SINGLE-STRAND-SPECIFIC DEOXYRIBONUCLEASE CAS10/CSM1 (SUBTYPE III-A)"/>
    <property type="match status" value="1"/>
</dbReference>
<gene>
    <name evidence="15" type="primary">cas10</name>
    <name evidence="15" type="ORF">ENT17_08405</name>
</gene>
<name>A0A7C4KZP0_9CHLR</name>
<evidence type="ECO:0000259" key="14">
    <source>
        <dbReference type="PROSITE" id="PS51831"/>
    </source>
</evidence>
<dbReference type="AlphaFoldDB" id="A0A7C4KZP0"/>
<feature type="domain" description="GGDEF" evidence="13">
    <location>
        <begin position="566"/>
        <end position="709"/>
    </location>
</feature>
<dbReference type="GO" id="GO:0016740">
    <property type="term" value="F:transferase activity"/>
    <property type="evidence" value="ECO:0007669"/>
    <property type="project" value="UniProtKB-KW"/>
</dbReference>
<dbReference type="InterPro" id="IPR041062">
    <property type="entry name" value="Csm1_B"/>
</dbReference>
<keyword evidence="4" id="KW-0808">Transferase</keyword>
<evidence type="ECO:0000256" key="9">
    <source>
        <dbReference type="ARBA" id="ARBA00022839"/>
    </source>
</evidence>
<keyword evidence="6" id="KW-0547">Nucleotide-binding</keyword>
<evidence type="ECO:0000256" key="8">
    <source>
        <dbReference type="ARBA" id="ARBA00022801"/>
    </source>
</evidence>
<dbReference type="InterPro" id="IPR054767">
    <property type="entry name" value="Cas10-Cmr2_palm2"/>
</dbReference>
<dbReference type="PROSITE" id="PS51831">
    <property type="entry name" value="HD"/>
    <property type="match status" value="1"/>
</dbReference>
<dbReference type="EMBL" id="DSXR01000084">
    <property type="protein sequence ID" value="HGS87626.1"/>
    <property type="molecule type" value="Genomic_DNA"/>
</dbReference>
<dbReference type="Gene3D" id="3.30.70.270">
    <property type="match status" value="1"/>
</dbReference>
<evidence type="ECO:0000256" key="3">
    <source>
        <dbReference type="ARBA" id="ARBA00014333"/>
    </source>
</evidence>
<comment type="similarity">
    <text evidence="2">Belongs to the CRISPR-associated Cas10/Csm1 family.</text>
</comment>
<dbReference type="Gene3D" id="1.10.3210.10">
    <property type="entry name" value="Hypothetical protein af1432"/>
    <property type="match status" value="1"/>
</dbReference>
<keyword evidence="11" id="KW-0051">Antiviral defense</keyword>
<keyword evidence="8" id="KW-0378">Hydrolase</keyword>
<organism evidence="15">
    <name type="scientific">Bellilinea caldifistulae</name>
    <dbReference type="NCBI Taxonomy" id="360411"/>
    <lineage>
        <taxon>Bacteria</taxon>
        <taxon>Bacillati</taxon>
        <taxon>Chloroflexota</taxon>
        <taxon>Anaerolineae</taxon>
        <taxon>Anaerolineales</taxon>
        <taxon>Anaerolineaceae</taxon>
        <taxon>Bellilinea</taxon>
    </lineage>
</organism>
<reference evidence="15" key="1">
    <citation type="journal article" date="2020" name="mSystems">
        <title>Genome- and Community-Level Interaction Insights into Carbon Utilization and Element Cycling Functions of Hydrothermarchaeota in Hydrothermal Sediment.</title>
        <authorList>
            <person name="Zhou Z."/>
            <person name="Liu Y."/>
            <person name="Xu W."/>
            <person name="Pan J."/>
            <person name="Luo Z.H."/>
            <person name="Li M."/>
        </authorList>
    </citation>
    <scope>NUCLEOTIDE SEQUENCE [LARGE SCALE GENOMIC DNA]</scope>
    <source>
        <strain evidence="15">SpSt-556</strain>
    </source>
</reference>
<keyword evidence="9" id="KW-0269">Exonuclease</keyword>
<evidence type="ECO:0000256" key="10">
    <source>
        <dbReference type="ARBA" id="ARBA00022840"/>
    </source>
</evidence>
<dbReference type="InterPro" id="IPR000160">
    <property type="entry name" value="GGDEF_dom"/>
</dbReference>
<dbReference type="InterPro" id="IPR043128">
    <property type="entry name" value="Rev_trsase/Diguanyl_cyclase"/>
</dbReference>
<dbReference type="InterPro" id="IPR013408">
    <property type="entry name" value="Cas10/Csm1"/>
</dbReference>
<dbReference type="Pfam" id="PF22335">
    <property type="entry name" value="Cas10-Cmr2_palm2"/>
    <property type="match status" value="1"/>
</dbReference>
<feature type="domain" description="HD" evidence="14">
    <location>
        <begin position="1"/>
        <end position="93"/>
    </location>
</feature>
<dbReference type="GO" id="GO:0004519">
    <property type="term" value="F:endonuclease activity"/>
    <property type="evidence" value="ECO:0007669"/>
    <property type="project" value="UniProtKB-KW"/>
</dbReference>
<evidence type="ECO:0000256" key="2">
    <source>
        <dbReference type="ARBA" id="ARBA00005700"/>
    </source>
</evidence>
<evidence type="ECO:0000256" key="11">
    <source>
        <dbReference type="ARBA" id="ARBA00023118"/>
    </source>
</evidence>
<evidence type="ECO:0000256" key="12">
    <source>
        <dbReference type="ARBA" id="ARBA00032922"/>
    </source>
</evidence>
<dbReference type="SUPFAM" id="SSF109604">
    <property type="entry name" value="HD-domain/PDEase-like"/>
    <property type="match status" value="1"/>
</dbReference>
<sequence>MEKNDQVFLAALAGLLHDIGKFALRAGEGASRVWDDAAQRDYKYKHALLSEDFVQKYVPEAWQGRIKLAVGGHHTPHDRLAAAVALADRLSAGERADPLPNEEKRDNHPAQLLSIFSDVRLHAADNEIKQVYWPLRALELSDKSLFPADKNGDPWKEYEQLYNHFAEQASRLRDAFQQGSNLPCYLESLLAEMQTTLWCVPSAYYKTRPDISLYDHSRMTAALAAALCDSPTLSDAQLNEFAREPEAVDQELVALVGGDLTGVQSFLYTITSRGAASGLRGRSFYLQLLGLVIARFVMEQLNLPITNLIYAGGGNFYLIARREDAEKLPEIQAQITRALFNEHQGELGLILQARLLNGRHFFNGNIRAEWDGLIGQINAAKLKRLEGLEADLARVFEPHGVGGSAPQQCAVCGREHAGVKVRQVDEGVMQTVNKCPVCESYEALGKQLRKAQFLVLQPCEPDLPGQITLQAGRGWQEVARRFGYEVEVLEELKPEPQGIVFALNDGAFRACKPHPSRAVARYLLVNVTPILTDEEHNQLRGKVDDLPVPGSVKPLSVLEEQANGIKRVGVLRLDVDNLGKIFAEGLGNRATLSRIASLSFAVSLFFEGWVGQIAEQMKKEYGDRLYSIYSGGDDLFFAGSWDAVVEFAIRLRRDLSRFTGEHPDIHPSGGIVLVGGKYPLYQAAEEAGAAEEQAKAYRWWENGKEREKDALSFLGQPLNWQRFGCHDCESQNNNTAHALMHRLKGMVKDNQNRAVIGTLIRLHELYRSTLEKRQKRGEDINHAGQRQVLWGPWNWLAEYYLSRIKGVPKPDVDELRERLKQDQFRSIEWIGLAARWAELITRRG</sequence>